<dbReference type="CDD" id="cd05239">
    <property type="entry name" value="GDP_FS_SDR_e"/>
    <property type="match status" value="1"/>
</dbReference>
<feature type="binding site" evidence="5">
    <location>
        <position position="210"/>
    </location>
    <ligand>
        <name>substrate</name>
    </ligand>
</feature>
<reference evidence="7" key="2">
    <citation type="submission" date="2023-01" db="EMBL/GenBank/DDBJ databases">
        <title>Draft genome sequence of Maritalea porphyrae strain NBRC 107169.</title>
        <authorList>
            <person name="Sun Q."/>
            <person name="Mori K."/>
        </authorList>
    </citation>
    <scope>NUCLEOTIDE SEQUENCE</scope>
    <source>
        <strain evidence="7">NBRC 107169</strain>
    </source>
</reference>
<dbReference type="EMBL" id="BSNI01000002">
    <property type="protein sequence ID" value="GLQ18650.1"/>
    <property type="molecule type" value="Genomic_DNA"/>
</dbReference>
<evidence type="ECO:0000313" key="8">
    <source>
        <dbReference type="Proteomes" id="UP001161405"/>
    </source>
</evidence>
<dbReference type="InterPro" id="IPR001509">
    <property type="entry name" value="Epimerase_deHydtase"/>
</dbReference>
<keyword evidence="5" id="KW-0511">Multifunctional enzyme</keyword>
<keyword evidence="3 5" id="KW-0560">Oxidoreductase</keyword>
<keyword evidence="2 5" id="KW-0521">NADP</keyword>
<feature type="binding site" evidence="5">
    <location>
        <position position="188"/>
    </location>
    <ligand>
        <name>substrate</name>
    </ligand>
</feature>
<feature type="active site" description="Proton donor/acceptor" evidence="5">
    <location>
        <position position="137"/>
    </location>
</feature>
<comment type="catalytic activity">
    <reaction evidence="5">
        <text>GDP-beta-L-fucose + NADP(+) = GDP-4-dehydro-alpha-D-rhamnose + NADPH + H(+)</text>
        <dbReference type="Rhea" id="RHEA:18885"/>
        <dbReference type="ChEBI" id="CHEBI:15378"/>
        <dbReference type="ChEBI" id="CHEBI:57273"/>
        <dbReference type="ChEBI" id="CHEBI:57783"/>
        <dbReference type="ChEBI" id="CHEBI:57964"/>
        <dbReference type="ChEBI" id="CHEBI:58349"/>
        <dbReference type="EC" id="1.1.1.271"/>
    </reaction>
</comment>
<keyword evidence="8" id="KW-1185">Reference proteome</keyword>
<evidence type="ECO:0000313" key="7">
    <source>
        <dbReference type="EMBL" id="GLQ18650.1"/>
    </source>
</evidence>
<evidence type="ECO:0000256" key="5">
    <source>
        <dbReference type="HAMAP-Rule" id="MF_00956"/>
    </source>
</evidence>
<feature type="binding site" evidence="5">
    <location>
        <position position="180"/>
    </location>
    <ligand>
        <name>NADP(+)</name>
        <dbReference type="ChEBI" id="CHEBI:58349"/>
    </ligand>
</feature>
<dbReference type="HAMAP" id="MF_00956">
    <property type="entry name" value="GDP_fucose_synth"/>
    <property type="match status" value="1"/>
</dbReference>
<feature type="domain" description="NAD-dependent epimerase/dehydratase" evidence="6">
    <location>
        <begin position="7"/>
        <end position="238"/>
    </location>
</feature>
<comment type="similarity">
    <text evidence="1 5">Belongs to the NAD(P)-dependent epimerase/dehydratase family. Fucose synthase subfamily.</text>
</comment>
<dbReference type="EC" id="1.1.1.271" evidence="5"/>
<feature type="binding site" evidence="5">
    <location>
        <begin position="164"/>
        <end position="167"/>
    </location>
    <ligand>
        <name>NADP(+)</name>
        <dbReference type="ChEBI" id="CHEBI:58349"/>
    </ligand>
</feature>
<dbReference type="InterPro" id="IPR036291">
    <property type="entry name" value="NAD(P)-bd_dom_sf"/>
</dbReference>
<gene>
    <name evidence="7" type="primary">wcaG</name>
    <name evidence="5" type="synonym">fcl</name>
    <name evidence="7" type="ORF">GCM10007879_28990</name>
</gene>
<dbReference type="Gene3D" id="3.40.50.720">
    <property type="entry name" value="NAD(P)-binding Rossmann-like Domain"/>
    <property type="match status" value="1"/>
</dbReference>
<dbReference type="InterPro" id="IPR028614">
    <property type="entry name" value="GDP_fucose/colitose_synth"/>
</dbReference>
<feature type="binding site" evidence="5">
    <location>
        <position position="270"/>
    </location>
    <ligand>
        <name>substrate</name>
    </ligand>
</feature>
<reference evidence="7" key="1">
    <citation type="journal article" date="2014" name="Int. J. Syst. Evol. Microbiol.">
        <title>Complete genome of a new Firmicutes species belonging to the dominant human colonic microbiota ('Ruminococcus bicirculans') reveals two chromosomes and a selective capacity to utilize plant glucans.</title>
        <authorList>
            <consortium name="NISC Comparative Sequencing Program"/>
            <person name="Wegmann U."/>
            <person name="Louis P."/>
            <person name="Goesmann A."/>
            <person name="Henrissat B."/>
            <person name="Duncan S.H."/>
            <person name="Flint H.J."/>
        </authorList>
    </citation>
    <scope>NUCLEOTIDE SEQUENCE</scope>
    <source>
        <strain evidence="7">NBRC 107169</strain>
    </source>
</reference>
<feature type="site" description="Important for catalytic activity" evidence="5">
    <location>
        <position position="110"/>
    </location>
</feature>
<evidence type="ECO:0000259" key="6">
    <source>
        <dbReference type="Pfam" id="PF01370"/>
    </source>
</evidence>
<feature type="binding site" evidence="5">
    <location>
        <begin position="106"/>
        <end position="109"/>
    </location>
    <ligand>
        <name>NADP(+)</name>
        <dbReference type="ChEBI" id="CHEBI:58349"/>
    </ligand>
</feature>
<name>A0ABQ5UWC3_9HYPH</name>
<comment type="pathway">
    <text evidence="5">Nucleotide-sugar biosynthesis; GDP-L-fucose biosynthesis via de novo pathway; GDP-L-fucose from GDP-alpha-D-mannose: step 2/2.</text>
</comment>
<dbReference type="PANTHER" id="PTHR43238:SF1">
    <property type="entry name" value="GDP-L-FUCOSE SYNTHASE"/>
    <property type="match status" value="1"/>
</dbReference>
<dbReference type="PANTHER" id="PTHR43238">
    <property type="entry name" value="GDP-L-FUCOSE SYNTHASE"/>
    <property type="match status" value="1"/>
</dbReference>
<sequence length="311" mass="34889">MDFDDKIFVAGHRGMVGSAIFRALTKAGYQNVITRTRQELPLDNSNEVESFFAVERPKYVFLAAAKVGGIQANKLYGGDFIRENLQIEVNIIDAAYRHGVEKFLFLGSSCIYPKFAEQPIQETSLLTGELEETNLPYAVAKIAGTVMCDAYREQFGFNAFTVMPPNVYGIGDNFHPENSHVVAGLMQRFHKAKVNCLPEVVAWGTGSPLRELIYCDDLAEGCIYLMQNYDDGGMINVGTSDEYTIRQITELVADVVGYEGKIAWDKSKPDGTPRKIMNNEKISQLGWKAKTEFRTGLEMMYAWYMQECEVG</sequence>
<feature type="site" description="Important for catalytic activity" evidence="5">
    <location>
        <position position="108"/>
    </location>
</feature>
<evidence type="ECO:0000256" key="4">
    <source>
        <dbReference type="ARBA" id="ARBA00023235"/>
    </source>
</evidence>
<feature type="binding site" evidence="5">
    <location>
        <position position="203"/>
    </location>
    <ligand>
        <name>substrate</name>
    </ligand>
</feature>
<evidence type="ECO:0000256" key="2">
    <source>
        <dbReference type="ARBA" id="ARBA00022857"/>
    </source>
</evidence>
<comment type="caution">
    <text evidence="7">The sequence shown here is derived from an EMBL/GenBank/DDBJ whole genome shotgun (WGS) entry which is preliminary data.</text>
</comment>
<dbReference type="Pfam" id="PF01370">
    <property type="entry name" value="Epimerase"/>
    <property type="match status" value="1"/>
</dbReference>
<protein>
    <recommendedName>
        <fullName evidence="5">GDP-L-fucose synthase</fullName>
        <ecNumber evidence="5">1.1.1.271</ecNumber>
    </recommendedName>
    <alternativeName>
        <fullName evidence="5">GDP-4-keto-6-deoxy-D-mannose-3,5-epimerase-4-reductase</fullName>
    </alternativeName>
</protein>
<dbReference type="Gene3D" id="3.90.25.10">
    <property type="entry name" value="UDP-galactose 4-epimerase, domain 1"/>
    <property type="match status" value="1"/>
</dbReference>
<dbReference type="Proteomes" id="UP001161405">
    <property type="component" value="Unassembled WGS sequence"/>
</dbReference>
<keyword evidence="4 5" id="KW-0413">Isomerase</keyword>
<dbReference type="SUPFAM" id="SSF51735">
    <property type="entry name" value="NAD(P)-binding Rossmann-fold domains"/>
    <property type="match status" value="1"/>
</dbReference>
<feature type="binding site" evidence="5">
    <location>
        <begin position="11"/>
        <end position="17"/>
    </location>
    <ligand>
        <name>NADP(+)</name>
        <dbReference type="ChEBI" id="CHEBI:58349"/>
    </ligand>
</feature>
<comment type="function">
    <text evidence="5">Catalyzes the two-step NADP-dependent conversion of GDP-4-dehydro-6-deoxy-D-mannose to GDP-fucose, involving an epimerase and a reductase reaction.</text>
</comment>
<evidence type="ECO:0000256" key="1">
    <source>
        <dbReference type="ARBA" id="ARBA00005959"/>
    </source>
</evidence>
<evidence type="ECO:0000256" key="3">
    <source>
        <dbReference type="ARBA" id="ARBA00023002"/>
    </source>
</evidence>
<proteinExistence type="inferred from homology"/>
<feature type="binding site" evidence="5">
    <location>
        <position position="141"/>
    </location>
    <ligand>
        <name>NADP(+)</name>
        <dbReference type="ChEBI" id="CHEBI:58349"/>
    </ligand>
</feature>
<dbReference type="RefSeq" id="WP_284365683.1">
    <property type="nucleotide sequence ID" value="NZ_BSNI01000002.1"/>
</dbReference>
<accession>A0ABQ5UWC3</accession>
<organism evidence="7 8">
    <name type="scientific">Maritalea porphyrae</name>
    <dbReference type="NCBI Taxonomy" id="880732"/>
    <lineage>
        <taxon>Bacteria</taxon>
        <taxon>Pseudomonadati</taxon>
        <taxon>Pseudomonadota</taxon>
        <taxon>Alphaproteobacteria</taxon>
        <taxon>Hyphomicrobiales</taxon>
        <taxon>Devosiaceae</taxon>
        <taxon>Maritalea</taxon>
    </lineage>
</organism>